<name>A0A0M0K952_9EUKA</name>
<accession>A0A0M0K952</accession>
<proteinExistence type="predicted"/>
<dbReference type="EMBL" id="JWZX01001045">
    <property type="protein sequence ID" value="KOO34923.1"/>
    <property type="molecule type" value="Genomic_DNA"/>
</dbReference>
<dbReference type="OrthoDB" id="185175at2759"/>
<evidence type="ECO:0000256" key="1">
    <source>
        <dbReference type="SAM" id="MobiDB-lite"/>
    </source>
</evidence>
<comment type="caution">
    <text evidence="3">The sequence shown here is derived from an EMBL/GenBank/DDBJ whole genome shotgun (WGS) entry which is preliminary data.</text>
</comment>
<dbReference type="InterPro" id="IPR011993">
    <property type="entry name" value="PH-like_dom_sf"/>
</dbReference>
<dbReference type="AlphaFoldDB" id="A0A0M0K952"/>
<dbReference type="Proteomes" id="UP000037460">
    <property type="component" value="Unassembled WGS sequence"/>
</dbReference>
<sequence>SLPSLKGVVLLQVKRYASTALGVCARQDATLFLWAGRHAARSLLKATQAIAQRLLDAQPHLRFTSLTEGSEPAAFWKPFGRYASAPGANPDAAAGNALQGSGLEADAPAEEPPPSVTKPTTELIKERAQLEAALALEVKQASGWRVASGAQRTFMWRVRALGHGVSRVRMERSRGGVPLYSSLCSEAVLLLDSAVCLFVWVGEEAPEADETLAMQLAQHAHHGAPPAFPTEPDEFRRIFHGWIPWSTSPDPHSRRRDKLSRRLGLYGRVLRDVAWPGNPATDFHIAAEAAEEVLAGGLVVFSSSCGVLPETKCACRRGRQLLRTALLKAGGGTSFLEVDLATEPAEVPTLRLLLASNGVSDKSSSRMLPIVFLNGTLLAGGSRPTLQELQDDDALVGQLRVLQPKTVGMARQLPTLRMLDRSRRLHHGWLLKEGGVLRTQWKRRWCVLQPEGMYYFRAEGRNEDQIPNEDEPARGLIPILGASVRVLQTDFHFEVTTARRTYLFRVDREYHNAEQRRAYDAQARGGVAPATAPHLGGDLLRSRESSLAVPDVAEGAIARAAASLGGAVSGADTVA</sequence>
<dbReference type="InterPro" id="IPR001849">
    <property type="entry name" value="PH_domain"/>
</dbReference>
<dbReference type="SUPFAM" id="SSF55753">
    <property type="entry name" value="Actin depolymerizing proteins"/>
    <property type="match status" value="2"/>
</dbReference>
<dbReference type="PROSITE" id="PS51354">
    <property type="entry name" value="GLUTAREDOXIN_2"/>
    <property type="match status" value="1"/>
</dbReference>
<reference evidence="4" key="1">
    <citation type="journal article" date="2015" name="PLoS Genet.">
        <title>Genome Sequence and Transcriptome Analyses of Chrysochromulina tobin: Metabolic Tools for Enhanced Algal Fitness in the Prominent Order Prymnesiales (Haptophyceae).</title>
        <authorList>
            <person name="Hovde B.T."/>
            <person name="Deodato C.R."/>
            <person name="Hunsperger H.M."/>
            <person name="Ryken S.A."/>
            <person name="Yost W."/>
            <person name="Jha R.K."/>
            <person name="Patterson J."/>
            <person name="Monnat R.J. Jr."/>
            <person name="Barlow S.B."/>
            <person name="Starkenburg S.R."/>
            <person name="Cattolico R.A."/>
        </authorList>
    </citation>
    <scope>NUCLEOTIDE SEQUENCE</scope>
    <source>
        <strain evidence="4">CCMP291</strain>
    </source>
</reference>
<feature type="domain" description="PH" evidence="2">
    <location>
        <begin position="423"/>
        <end position="528"/>
    </location>
</feature>
<organism evidence="3 4">
    <name type="scientific">Chrysochromulina tobinii</name>
    <dbReference type="NCBI Taxonomy" id="1460289"/>
    <lineage>
        <taxon>Eukaryota</taxon>
        <taxon>Haptista</taxon>
        <taxon>Haptophyta</taxon>
        <taxon>Prymnesiophyceae</taxon>
        <taxon>Prymnesiales</taxon>
        <taxon>Chrysochromulinaceae</taxon>
        <taxon>Chrysochromulina</taxon>
    </lineage>
</organism>
<dbReference type="PROSITE" id="PS50003">
    <property type="entry name" value="PH_DOMAIN"/>
    <property type="match status" value="1"/>
</dbReference>
<feature type="region of interest" description="Disordered" evidence="1">
    <location>
        <begin position="90"/>
        <end position="118"/>
    </location>
</feature>
<dbReference type="Gene3D" id="2.30.29.30">
    <property type="entry name" value="Pleckstrin-homology domain (PH domain)/Phosphotyrosine-binding domain (PTB)"/>
    <property type="match status" value="1"/>
</dbReference>
<protein>
    <recommendedName>
        <fullName evidence="2">PH domain-containing protein</fullName>
    </recommendedName>
</protein>
<evidence type="ECO:0000313" key="3">
    <source>
        <dbReference type="EMBL" id="KOO34923.1"/>
    </source>
</evidence>
<feature type="non-terminal residue" evidence="3">
    <location>
        <position position="575"/>
    </location>
</feature>
<keyword evidence="4" id="KW-1185">Reference proteome</keyword>
<dbReference type="InterPro" id="IPR029006">
    <property type="entry name" value="ADF-H/Gelsolin-like_dom_sf"/>
</dbReference>
<feature type="non-terminal residue" evidence="3">
    <location>
        <position position="1"/>
    </location>
</feature>
<dbReference type="SMART" id="SM00233">
    <property type="entry name" value="PH"/>
    <property type="match status" value="1"/>
</dbReference>
<dbReference type="Pfam" id="PF00169">
    <property type="entry name" value="PH"/>
    <property type="match status" value="1"/>
</dbReference>
<dbReference type="SUPFAM" id="SSF50729">
    <property type="entry name" value="PH domain-like"/>
    <property type="match status" value="1"/>
</dbReference>
<gene>
    <name evidence="3" type="ORF">Ctob_013911</name>
</gene>
<evidence type="ECO:0000313" key="4">
    <source>
        <dbReference type="Proteomes" id="UP000037460"/>
    </source>
</evidence>
<evidence type="ECO:0000259" key="2">
    <source>
        <dbReference type="PROSITE" id="PS50003"/>
    </source>
</evidence>
<dbReference type="Gene3D" id="3.40.20.10">
    <property type="entry name" value="Severin"/>
    <property type="match status" value="2"/>
</dbReference>